<feature type="domain" description="HhH-GPD" evidence="6">
    <location>
        <begin position="53"/>
        <end position="208"/>
    </location>
</feature>
<evidence type="ECO:0000256" key="2">
    <source>
        <dbReference type="ARBA" id="ARBA00022723"/>
    </source>
</evidence>
<evidence type="ECO:0000256" key="4">
    <source>
        <dbReference type="ARBA" id="ARBA00023014"/>
    </source>
</evidence>
<evidence type="ECO:0000259" key="6">
    <source>
        <dbReference type="SMART" id="SM00478"/>
    </source>
</evidence>
<dbReference type="Pfam" id="PF00730">
    <property type="entry name" value="HhH-GPD"/>
    <property type="match status" value="1"/>
</dbReference>
<dbReference type="PANTHER" id="PTHR10359:SF19">
    <property type="entry name" value="DNA REPAIR GLYCOSYLASE MJ1434-RELATED"/>
    <property type="match status" value="1"/>
</dbReference>
<keyword evidence="7" id="KW-0378">Hydrolase</keyword>
<evidence type="ECO:0000256" key="1">
    <source>
        <dbReference type="ARBA" id="ARBA00022485"/>
    </source>
</evidence>
<dbReference type="Gene3D" id="1.10.340.30">
    <property type="entry name" value="Hypothetical protein, domain 2"/>
    <property type="match status" value="1"/>
</dbReference>
<dbReference type="SMART" id="SM00478">
    <property type="entry name" value="ENDO3c"/>
    <property type="match status" value="1"/>
</dbReference>
<dbReference type="EMBL" id="WWEQ01000012">
    <property type="protein sequence ID" value="MYM19209.1"/>
    <property type="molecule type" value="Genomic_DNA"/>
</dbReference>
<comment type="caution">
    <text evidence="7">The sequence shown here is derived from an EMBL/GenBank/DDBJ whole genome shotgun (WGS) entry which is preliminary data.</text>
</comment>
<dbReference type="GO" id="GO:0046872">
    <property type="term" value="F:metal ion binding"/>
    <property type="evidence" value="ECO:0007669"/>
    <property type="project" value="UniProtKB-KW"/>
</dbReference>
<dbReference type="InterPro" id="IPR011257">
    <property type="entry name" value="DNA_glycosylase"/>
</dbReference>
<dbReference type="AlphaFoldDB" id="A0A6N9H5L4"/>
<organism evidence="7 8">
    <name type="scientific">Brevibacterium rongguiense</name>
    <dbReference type="NCBI Taxonomy" id="2695267"/>
    <lineage>
        <taxon>Bacteria</taxon>
        <taxon>Bacillati</taxon>
        <taxon>Actinomycetota</taxon>
        <taxon>Actinomycetes</taxon>
        <taxon>Micrococcales</taxon>
        <taxon>Brevibacteriaceae</taxon>
        <taxon>Brevibacterium</taxon>
    </lineage>
</organism>
<feature type="region of interest" description="Disordered" evidence="5">
    <location>
        <begin position="207"/>
        <end position="228"/>
    </location>
</feature>
<keyword evidence="7" id="KW-0540">Nuclease</keyword>
<dbReference type="RefSeq" id="WP_160952646.1">
    <property type="nucleotide sequence ID" value="NZ_WWEQ01000012.1"/>
</dbReference>
<dbReference type="CDD" id="cd00056">
    <property type="entry name" value="ENDO3c"/>
    <property type="match status" value="1"/>
</dbReference>
<name>A0A6N9H5L4_9MICO</name>
<dbReference type="GO" id="GO:0051539">
    <property type="term" value="F:4 iron, 4 sulfur cluster binding"/>
    <property type="evidence" value="ECO:0007669"/>
    <property type="project" value="UniProtKB-KW"/>
</dbReference>
<evidence type="ECO:0000313" key="8">
    <source>
        <dbReference type="Proteomes" id="UP000469215"/>
    </source>
</evidence>
<dbReference type="PANTHER" id="PTHR10359">
    <property type="entry name" value="A/G-SPECIFIC ADENINE GLYCOSYLASE/ENDONUCLEASE III"/>
    <property type="match status" value="1"/>
</dbReference>
<keyword evidence="7" id="KW-0255">Endonuclease</keyword>
<proteinExistence type="predicted"/>
<sequence length="228" mass="24426">MATPRDSRASGGARRLADLDLGALHQWLLAAHGPQDDWWPAESAFERMVSAILVQNTRWENAAAAIANLREAGLMSPEALARADAEALAGPVRPAGFMTAKSAAVRGLAAWVRDGEPEALGDEELRAQLLALRGVGSETADVIALYRYGRRAFIADAYARRLLARLDYAVPGSYEATRRQVLPALEASGLGARELGELHGLIVEEGKADAQRSQARARHSPTAAARAR</sequence>
<evidence type="ECO:0000313" key="7">
    <source>
        <dbReference type="EMBL" id="MYM19209.1"/>
    </source>
</evidence>
<dbReference type="Proteomes" id="UP000469215">
    <property type="component" value="Unassembled WGS sequence"/>
</dbReference>
<evidence type="ECO:0000256" key="3">
    <source>
        <dbReference type="ARBA" id="ARBA00023004"/>
    </source>
</evidence>
<protein>
    <submittedName>
        <fullName evidence="7">Endonuclease III</fullName>
    </submittedName>
</protein>
<keyword evidence="4" id="KW-0411">Iron-sulfur</keyword>
<keyword evidence="1" id="KW-0004">4Fe-4S</keyword>
<keyword evidence="2" id="KW-0479">Metal-binding</keyword>
<dbReference type="InterPro" id="IPR003265">
    <property type="entry name" value="HhH-GPD_domain"/>
</dbReference>
<keyword evidence="8" id="KW-1185">Reference proteome</keyword>
<dbReference type="GO" id="GO:0006284">
    <property type="term" value="P:base-excision repair"/>
    <property type="evidence" value="ECO:0007669"/>
    <property type="project" value="InterPro"/>
</dbReference>
<dbReference type="GO" id="GO:0004519">
    <property type="term" value="F:endonuclease activity"/>
    <property type="evidence" value="ECO:0007669"/>
    <property type="project" value="UniProtKB-KW"/>
</dbReference>
<dbReference type="SUPFAM" id="SSF48150">
    <property type="entry name" value="DNA-glycosylase"/>
    <property type="match status" value="1"/>
</dbReference>
<accession>A0A6N9H5L4</accession>
<reference evidence="7 8" key="1">
    <citation type="submission" date="2020-01" db="EMBL/GenBank/DDBJ databases">
        <authorList>
            <person name="Deng T."/>
        </authorList>
    </citation>
    <scope>NUCLEOTIDE SEQUENCE [LARGE SCALE GENOMIC DNA]</scope>
    <source>
        <strain evidence="7 8">5221</strain>
    </source>
</reference>
<keyword evidence="3" id="KW-0408">Iron</keyword>
<gene>
    <name evidence="7" type="ORF">GSY69_04295</name>
</gene>
<evidence type="ECO:0000256" key="5">
    <source>
        <dbReference type="SAM" id="MobiDB-lite"/>
    </source>
</evidence>